<evidence type="ECO:0000313" key="2">
    <source>
        <dbReference type="EMBL" id="EKC78166.1"/>
    </source>
</evidence>
<reference evidence="2" key="1">
    <citation type="journal article" date="2013" name="Environ. Microbiol.">
        <title>Microbiota from the distal guts of lean and obese adolescents exhibit partial functional redundancy besides clear differences in community structure.</title>
        <authorList>
            <person name="Ferrer M."/>
            <person name="Ruiz A."/>
            <person name="Lanza F."/>
            <person name="Haange S.B."/>
            <person name="Oberbach A."/>
            <person name="Till H."/>
            <person name="Bargiela R."/>
            <person name="Campoy C."/>
            <person name="Segura M.T."/>
            <person name="Richter M."/>
            <person name="von Bergen M."/>
            <person name="Seifert J."/>
            <person name="Suarez A."/>
        </authorList>
    </citation>
    <scope>NUCLEOTIDE SEQUENCE</scope>
</reference>
<evidence type="ECO:0000256" key="1">
    <source>
        <dbReference type="SAM" id="MobiDB-lite"/>
    </source>
</evidence>
<feature type="region of interest" description="Disordered" evidence="1">
    <location>
        <begin position="35"/>
        <end position="54"/>
    </location>
</feature>
<accession>K1V2P9</accession>
<sequence>MKKIVSILLAVMMIAAIAVPSFAVDPITITEKSDPKTADVQVKTKTTDKDNNDPENYTVTIPAEITVAWNDTAAQDASYTVDSQLKLGAKLKVSAVAEDAGKMTNAATDKFLTFTVAGGDAAKYTELNNAVKSSTTVTIADFNAPIAEYVGHMLYTVEYVAA</sequence>
<proteinExistence type="predicted"/>
<organism evidence="2">
    <name type="scientific">human gut metagenome</name>
    <dbReference type="NCBI Taxonomy" id="408170"/>
    <lineage>
        <taxon>unclassified sequences</taxon>
        <taxon>metagenomes</taxon>
        <taxon>organismal metagenomes</taxon>
    </lineage>
</organism>
<comment type="caution">
    <text evidence="2">The sequence shown here is derived from an EMBL/GenBank/DDBJ whole genome shotgun (WGS) entry which is preliminary data.</text>
</comment>
<protein>
    <submittedName>
        <fullName evidence="2">Secreted protein</fullName>
    </submittedName>
</protein>
<dbReference type="AlphaFoldDB" id="K1V2P9"/>
<gene>
    <name evidence="2" type="ORF">OBE_00003</name>
</gene>
<dbReference type="EMBL" id="AJWZ01000002">
    <property type="protein sequence ID" value="EKC78166.1"/>
    <property type="molecule type" value="Genomic_DNA"/>
</dbReference>
<name>K1V2P9_9ZZZZ</name>